<evidence type="ECO:0000256" key="1">
    <source>
        <dbReference type="SAM" id="MobiDB-lite"/>
    </source>
</evidence>
<feature type="compositionally biased region" description="Acidic residues" evidence="1">
    <location>
        <begin position="63"/>
        <end position="94"/>
    </location>
</feature>
<comment type="caution">
    <text evidence="2">The sequence shown here is derived from an EMBL/GenBank/DDBJ whole genome shotgun (WGS) entry which is preliminary data.</text>
</comment>
<feature type="region of interest" description="Disordered" evidence="1">
    <location>
        <begin position="138"/>
        <end position="229"/>
    </location>
</feature>
<feature type="region of interest" description="Disordered" evidence="1">
    <location>
        <begin position="1"/>
        <end position="35"/>
    </location>
</feature>
<protein>
    <submittedName>
        <fullName evidence="2">Uncharacterized protein</fullName>
    </submittedName>
</protein>
<feature type="compositionally biased region" description="Acidic residues" evidence="1">
    <location>
        <begin position="19"/>
        <end position="35"/>
    </location>
</feature>
<keyword evidence="3" id="KW-1185">Reference proteome</keyword>
<gene>
    <name evidence="2" type="ORF">HGQ17_00605</name>
</gene>
<dbReference type="Proteomes" id="UP000523139">
    <property type="component" value="Unassembled WGS sequence"/>
</dbReference>
<feature type="compositionally biased region" description="Basic and acidic residues" evidence="1">
    <location>
        <begin position="1"/>
        <end position="10"/>
    </location>
</feature>
<organism evidence="2 3">
    <name type="scientific">Nesterenkonia sedimenti</name>
    <dbReference type="NCBI Taxonomy" id="1463632"/>
    <lineage>
        <taxon>Bacteria</taxon>
        <taxon>Bacillati</taxon>
        <taxon>Actinomycetota</taxon>
        <taxon>Actinomycetes</taxon>
        <taxon>Micrococcales</taxon>
        <taxon>Micrococcaceae</taxon>
        <taxon>Nesterenkonia</taxon>
    </lineage>
</organism>
<evidence type="ECO:0000313" key="2">
    <source>
        <dbReference type="EMBL" id="NLS08530.1"/>
    </source>
</evidence>
<dbReference type="EMBL" id="JABAHY010000001">
    <property type="protein sequence ID" value="NLS08530.1"/>
    <property type="molecule type" value="Genomic_DNA"/>
</dbReference>
<dbReference type="AlphaFoldDB" id="A0A7X8YCK3"/>
<feature type="region of interest" description="Disordered" evidence="1">
    <location>
        <begin position="48"/>
        <end position="110"/>
    </location>
</feature>
<reference evidence="2 3" key="1">
    <citation type="submission" date="2020-04" db="EMBL/GenBank/DDBJ databases">
        <title>Nesterenkonia sp. nov., isolated from marine sediment.</title>
        <authorList>
            <person name="Zhang G."/>
        </authorList>
    </citation>
    <scope>NUCLEOTIDE SEQUENCE [LARGE SCALE GENOMIC DNA]</scope>
    <source>
        <strain evidence="2 3">MY13</strain>
    </source>
</reference>
<proteinExistence type="predicted"/>
<evidence type="ECO:0000313" key="3">
    <source>
        <dbReference type="Proteomes" id="UP000523139"/>
    </source>
</evidence>
<sequence length="534" mass="57729">MDSSDDDHATEVFTPISEDFTEAEGAVAEEAEQDATGEFEAAADDFVASEDATAVQPAITDDKNDDDAVTAAESTEEDEPTVQEETEQPEEQDQDQTQKLSGWAKGLRDRLGRGGASAFAMLLAMTVAVISAVSLAGPVQADEEEDPEEAEETATEEPQEDEQDESPAAEDDEEAEADSEEDAETEDEATEEAEEEADDEEPAEEVEDPGVEEIEGEAPEAEAEEDPMPSEGYSVLLESQLDRIIADIADVVEAGDAEMDTELLTERVDGDALDFRELAYRNHELAETGMPAPLGTNVTAAVVTGEPEFPRQAFVAVEHPAMEEDLEEGETAYQILVIEQTDPRENYKLISVAEMPPGSVFPTLAAEHGGITPIESAEEPLEAIIGISEFMVDPGHDYADLTAESIYIESAHEYNEELISASEEDVEIEFSSQALNEEGITGLELPDGSILAAGSFESVMEMLPLEDGDTIWLEDELVEETAGTDWSTFPVEIITREQIVVHIPAPESEEGIELVAVASLFSDAFVDAPEGFEF</sequence>
<accession>A0A7X8YCK3</accession>
<dbReference type="RefSeq" id="WP_168886034.1">
    <property type="nucleotide sequence ID" value="NZ_JABAHY010000001.1"/>
</dbReference>
<feature type="compositionally biased region" description="Acidic residues" evidence="1">
    <location>
        <begin position="141"/>
        <end position="228"/>
    </location>
</feature>
<name>A0A7X8YCK3_9MICC</name>